<protein>
    <submittedName>
        <fullName evidence="1">Uncharacterized protein</fullName>
    </submittedName>
</protein>
<gene>
    <name evidence="1" type="ORF">NCTC10343_02749</name>
</gene>
<dbReference type="AlphaFoldDB" id="A0A378XZJ5"/>
<dbReference type="Proteomes" id="UP000254400">
    <property type="component" value="Unassembled WGS sequence"/>
</dbReference>
<sequence>MISLILLCLVIWGGTYCCLVLSRDPIEVKPYRSIDDFFE</sequence>
<name>A0A378XZJ5_PAEPO</name>
<organism evidence="1 2">
    <name type="scientific">Paenibacillus polymyxa</name>
    <name type="common">Bacillus polymyxa</name>
    <dbReference type="NCBI Taxonomy" id="1406"/>
    <lineage>
        <taxon>Bacteria</taxon>
        <taxon>Bacillati</taxon>
        <taxon>Bacillota</taxon>
        <taxon>Bacilli</taxon>
        <taxon>Bacillales</taxon>
        <taxon>Paenibacillaceae</taxon>
        <taxon>Paenibacillus</taxon>
    </lineage>
</organism>
<evidence type="ECO:0000313" key="2">
    <source>
        <dbReference type="Proteomes" id="UP000254400"/>
    </source>
</evidence>
<proteinExistence type="predicted"/>
<dbReference type="EMBL" id="UGSC01000001">
    <property type="protein sequence ID" value="SUA69883.1"/>
    <property type="molecule type" value="Genomic_DNA"/>
</dbReference>
<reference evidence="1 2" key="1">
    <citation type="submission" date="2018-06" db="EMBL/GenBank/DDBJ databases">
        <authorList>
            <consortium name="Pathogen Informatics"/>
            <person name="Doyle S."/>
        </authorList>
    </citation>
    <scope>NUCLEOTIDE SEQUENCE [LARGE SCALE GENOMIC DNA]</scope>
    <source>
        <strain evidence="1 2">NCTC10343</strain>
    </source>
</reference>
<evidence type="ECO:0000313" key="1">
    <source>
        <dbReference type="EMBL" id="SUA69883.1"/>
    </source>
</evidence>
<accession>A0A378XZJ5</accession>